<dbReference type="InterPro" id="IPR036388">
    <property type="entry name" value="WH-like_DNA-bd_sf"/>
</dbReference>
<dbReference type="Pfam" id="PF14277">
    <property type="entry name" value="DUF4364"/>
    <property type="match status" value="1"/>
</dbReference>
<protein>
    <submittedName>
        <fullName evidence="1">DUF4364 family protein</fullName>
    </submittedName>
</protein>
<name>A0ABS5PNQ0_9FIRM</name>
<reference evidence="1 2" key="1">
    <citation type="submission" date="2021-05" db="EMBL/GenBank/DDBJ databases">
        <title>Fusibacter ferrireducens sp. nov., an anaerobic, sulfur- and Fe-reducing bacterium isolated from the mangrove sediment.</title>
        <authorList>
            <person name="Qiu D."/>
        </authorList>
    </citation>
    <scope>NUCLEOTIDE SEQUENCE [LARGE SCALE GENOMIC DNA]</scope>
    <source>
        <strain evidence="1 2">DSM 12116</strain>
    </source>
</reference>
<comment type="caution">
    <text evidence="1">The sequence shown here is derived from an EMBL/GenBank/DDBJ whole genome shotgun (WGS) entry which is preliminary data.</text>
</comment>
<dbReference type="RefSeq" id="WP_213235464.1">
    <property type="nucleotide sequence ID" value="NZ_JAHBCL010000004.1"/>
</dbReference>
<accession>A0ABS5PNQ0</accession>
<dbReference type="Gene3D" id="1.10.10.10">
    <property type="entry name" value="Winged helix-like DNA-binding domain superfamily/Winged helix DNA-binding domain"/>
    <property type="match status" value="1"/>
</dbReference>
<keyword evidence="2" id="KW-1185">Reference proteome</keyword>
<sequence>MLQQNSDRQLKAKIILLYLINQFSVPLTNQQLTDFVMEHELMNYFDLQQYLTDLVETSMLEYSASEGEDYYIITETGRVSLDLFSDRVSQSLRRTINDSIDSKKKSFVIKTNVTADYTKEDDNDYEVHLTVKEGIYTLMDIKVNVVSNKHAKAICDNWEKKAQYLYADILNKLVDDTEH</sequence>
<dbReference type="EMBL" id="JAHBCL010000004">
    <property type="protein sequence ID" value="MBS7525677.1"/>
    <property type="molecule type" value="Genomic_DNA"/>
</dbReference>
<dbReference type="Proteomes" id="UP000746471">
    <property type="component" value="Unassembled WGS sequence"/>
</dbReference>
<proteinExistence type="predicted"/>
<evidence type="ECO:0000313" key="1">
    <source>
        <dbReference type="EMBL" id="MBS7525677.1"/>
    </source>
</evidence>
<evidence type="ECO:0000313" key="2">
    <source>
        <dbReference type="Proteomes" id="UP000746471"/>
    </source>
</evidence>
<organism evidence="1 2">
    <name type="scientific">Fusibacter paucivorans</name>
    <dbReference type="NCBI Taxonomy" id="76009"/>
    <lineage>
        <taxon>Bacteria</taxon>
        <taxon>Bacillati</taxon>
        <taxon>Bacillota</taxon>
        <taxon>Clostridia</taxon>
        <taxon>Eubacteriales</taxon>
        <taxon>Eubacteriales Family XII. Incertae Sedis</taxon>
        <taxon>Fusibacter</taxon>
    </lineage>
</organism>
<gene>
    <name evidence="1" type="ORF">KHM83_03195</name>
</gene>
<dbReference type="InterPro" id="IPR025374">
    <property type="entry name" value="DUF4364"/>
</dbReference>